<accession>A0A8H8P3E2</accession>
<dbReference type="GO" id="GO:0046872">
    <property type="term" value="F:metal ion binding"/>
    <property type="evidence" value="ECO:0007669"/>
    <property type="project" value="UniProtKB-KW"/>
</dbReference>
<evidence type="ECO:0000313" key="11">
    <source>
        <dbReference type="EMBL" id="QRW22907.1"/>
    </source>
</evidence>
<reference evidence="11" key="1">
    <citation type="submission" date="2020-05" db="EMBL/GenBank/DDBJ databases">
        <title>Evolutionary and genomic comparisons of hybrid uninucleate and nonhybrid Rhizoctonia fungi.</title>
        <authorList>
            <person name="Li C."/>
            <person name="Chen X."/>
        </authorList>
    </citation>
    <scope>NUCLEOTIDE SEQUENCE</scope>
    <source>
        <strain evidence="11">AG-1 IA</strain>
    </source>
</reference>
<dbReference type="RefSeq" id="XP_043183144.1">
    <property type="nucleotide sequence ID" value="XM_043327759.1"/>
</dbReference>
<comment type="pathway">
    <text evidence="1">Protein modification; peptidyl-diphthamide biosynthesis.</text>
</comment>
<feature type="domain" description="DPH-type MB" evidence="10">
    <location>
        <begin position="141"/>
        <end position="185"/>
    </location>
</feature>
<dbReference type="InterPro" id="IPR044248">
    <property type="entry name" value="DPH3/4-like"/>
</dbReference>
<evidence type="ECO:0000259" key="10">
    <source>
        <dbReference type="PROSITE" id="PS51074"/>
    </source>
</evidence>
<dbReference type="EMBL" id="CP059666">
    <property type="protein sequence ID" value="QRW22907.1"/>
    <property type="molecule type" value="Genomic_DNA"/>
</dbReference>
<evidence type="ECO:0000256" key="7">
    <source>
        <dbReference type="ARBA" id="ARBA00041070"/>
    </source>
</evidence>
<gene>
    <name evidence="11" type="ORF">RhiXN_07943</name>
</gene>
<protein>
    <recommendedName>
        <fullName evidence="7">Diphthamide biosynthesis protein 3</fullName>
    </recommendedName>
</protein>
<dbReference type="KEGG" id="rsx:RhiXN_07943"/>
<dbReference type="SUPFAM" id="SSF144217">
    <property type="entry name" value="CSL zinc finger"/>
    <property type="match status" value="1"/>
</dbReference>
<evidence type="ECO:0000256" key="6">
    <source>
        <dbReference type="ARBA" id="ARBA00036267"/>
    </source>
</evidence>
<evidence type="ECO:0000256" key="3">
    <source>
        <dbReference type="ARBA" id="ARBA00023004"/>
    </source>
</evidence>
<evidence type="ECO:0000256" key="4">
    <source>
        <dbReference type="ARBA" id="ARBA00024032"/>
    </source>
</evidence>
<feature type="compositionally biased region" description="Acidic residues" evidence="9">
    <location>
        <begin position="189"/>
        <end position="210"/>
    </location>
</feature>
<dbReference type="PROSITE" id="PS51074">
    <property type="entry name" value="DPH_MB"/>
    <property type="match status" value="1"/>
</dbReference>
<dbReference type="AlphaFoldDB" id="A0A8H8P3E2"/>
<comment type="subunit">
    <text evidence="5">Component of the 2-(3-amino-3-carboxypropyl)histidine synthase complex composed of DPH1, DPH2, DPH3 and a NADH-dependent reductase, predominantly CBR1.</text>
</comment>
<sequence length="246" mass="27291">MSDIDTSSNLSIPSVAYGHLDIIDMCMIMGSARTRRAGTNSLSDWFLTWAIAPSFYHPVPIRLSTAQYPNSSKSYTPVLTPSKRISADLTCNTPISSDQILSIPAHTHHHPPSSLILIIFIYDNHGHLVLRRSRNRGHGMDEQKGVFHYPCPCGDRFEISRQQLANYEDIATCPSCSLIIRVIFDPLDFEDEEPDEDDGNPAEEEEEDSSSENGGNEDEKFQDAMENLSLGNDEPAVVTLVPAARA</sequence>
<dbReference type="UniPathway" id="UPA00559"/>
<dbReference type="InterPro" id="IPR036671">
    <property type="entry name" value="DPH_MB_sf"/>
</dbReference>
<dbReference type="GO" id="GO:0017183">
    <property type="term" value="P:protein histidyl modification to diphthamide"/>
    <property type="evidence" value="ECO:0007669"/>
    <property type="project" value="UniProtKB-UniPathway"/>
</dbReference>
<dbReference type="Gene3D" id="3.10.660.10">
    <property type="entry name" value="DPH Zinc finger"/>
    <property type="match status" value="1"/>
</dbReference>
<evidence type="ECO:0000256" key="5">
    <source>
        <dbReference type="ARBA" id="ARBA00034128"/>
    </source>
</evidence>
<dbReference type="Proteomes" id="UP000650533">
    <property type="component" value="Chromosome 9"/>
</dbReference>
<dbReference type="InterPro" id="IPR007872">
    <property type="entry name" value="DPH_MB_dom"/>
</dbReference>
<evidence type="ECO:0000256" key="2">
    <source>
        <dbReference type="ARBA" id="ARBA00022723"/>
    </source>
</evidence>
<name>A0A8H8P3E2_9AGAM</name>
<dbReference type="GeneID" id="67030222"/>
<organism evidence="11 12">
    <name type="scientific">Rhizoctonia solani</name>
    <dbReference type="NCBI Taxonomy" id="456999"/>
    <lineage>
        <taxon>Eukaryota</taxon>
        <taxon>Fungi</taxon>
        <taxon>Dikarya</taxon>
        <taxon>Basidiomycota</taxon>
        <taxon>Agaricomycotina</taxon>
        <taxon>Agaricomycetes</taxon>
        <taxon>Cantharellales</taxon>
        <taxon>Ceratobasidiaceae</taxon>
        <taxon>Rhizoctonia</taxon>
    </lineage>
</organism>
<evidence type="ECO:0000256" key="9">
    <source>
        <dbReference type="SAM" id="MobiDB-lite"/>
    </source>
</evidence>
<evidence type="ECO:0000256" key="8">
    <source>
        <dbReference type="ARBA" id="ARBA00048125"/>
    </source>
</evidence>
<comment type="catalytic activity">
    <reaction evidence="8">
        <text>2 [3Fe-4S](0)-[protein] + 2 Fe(2+)-[Dph3] + NADH = 2 [4Fe-4S](1+)-[protein] + 2 [Dph3] + NAD(+) + H(+)</text>
        <dbReference type="Rhea" id="RHEA:71239"/>
        <dbReference type="Rhea" id="RHEA-COMP:17997"/>
        <dbReference type="Rhea" id="RHEA-COMP:17998"/>
        <dbReference type="Rhea" id="RHEA-COMP:18001"/>
        <dbReference type="Rhea" id="RHEA-COMP:18002"/>
        <dbReference type="ChEBI" id="CHEBI:15378"/>
        <dbReference type="ChEBI" id="CHEBI:29033"/>
        <dbReference type="ChEBI" id="CHEBI:33723"/>
        <dbReference type="ChEBI" id="CHEBI:47402"/>
        <dbReference type="ChEBI" id="CHEBI:57540"/>
        <dbReference type="ChEBI" id="CHEBI:57945"/>
        <dbReference type="ChEBI" id="CHEBI:83228"/>
    </reaction>
</comment>
<evidence type="ECO:0000256" key="1">
    <source>
        <dbReference type="ARBA" id="ARBA00005156"/>
    </source>
</evidence>
<comment type="catalytic activity">
    <reaction evidence="6">
        <text>[3Fe-4S](1+)-[protein] + Fe(2+)-[Dph3] = [3Fe-4S](0)-[protein] + Fe(3+)-[Dph3]</text>
        <dbReference type="Rhea" id="RHEA:71235"/>
        <dbReference type="Rhea" id="RHEA-COMP:17996"/>
        <dbReference type="Rhea" id="RHEA-COMP:17997"/>
        <dbReference type="Rhea" id="RHEA-COMP:18002"/>
        <dbReference type="Rhea" id="RHEA-COMP:18003"/>
        <dbReference type="ChEBI" id="CHEBI:29033"/>
        <dbReference type="ChEBI" id="CHEBI:29034"/>
        <dbReference type="ChEBI" id="CHEBI:33751"/>
        <dbReference type="ChEBI" id="CHEBI:47402"/>
        <dbReference type="ChEBI" id="CHEBI:83228"/>
    </reaction>
</comment>
<keyword evidence="2" id="KW-0479">Metal-binding</keyword>
<keyword evidence="3" id="KW-0408">Iron</keyword>
<evidence type="ECO:0000313" key="12">
    <source>
        <dbReference type="Proteomes" id="UP000650533"/>
    </source>
</evidence>
<comment type="similarity">
    <text evidence="4">Belongs to the DPH3 family.</text>
</comment>
<proteinExistence type="inferred from homology"/>
<dbReference type="PANTHER" id="PTHR21454:SF31">
    <property type="entry name" value="DIPHTHAMIDE BIOSYNTHESIS PROTEIN 3"/>
    <property type="match status" value="1"/>
</dbReference>
<dbReference type="PANTHER" id="PTHR21454">
    <property type="entry name" value="DPH3 HOMOLOG-RELATED"/>
    <property type="match status" value="1"/>
</dbReference>
<dbReference type="FunFam" id="3.10.660.10:FF:000001">
    <property type="entry name" value="Diphthamide biosynthesis 3"/>
    <property type="match status" value="1"/>
</dbReference>
<feature type="region of interest" description="Disordered" evidence="9">
    <location>
        <begin position="189"/>
        <end position="246"/>
    </location>
</feature>
<dbReference type="Pfam" id="PF05207">
    <property type="entry name" value="Zn_ribbon_CSL"/>
    <property type="match status" value="1"/>
</dbReference>